<accession>A0A0E9V6I2</accession>
<proteinExistence type="predicted"/>
<reference evidence="1" key="1">
    <citation type="submission" date="2014-11" db="EMBL/GenBank/DDBJ databases">
        <authorList>
            <person name="Amaro Gonzalez C."/>
        </authorList>
    </citation>
    <scope>NUCLEOTIDE SEQUENCE</scope>
</reference>
<evidence type="ECO:0000313" key="1">
    <source>
        <dbReference type="EMBL" id="JAH73606.1"/>
    </source>
</evidence>
<organism evidence="1">
    <name type="scientific">Anguilla anguilla</name>
    <name type="common">European freshwater eel</name>
    <name type="synonym">Muraena anguilla</name>
    <dbReference type="NCBI Taxonomy" id="7936"/>
    <lineage>
        <taxon>Eukaryota</taxon>
        <taxon>Metazoa</taxon>
        <taxon>Chordata</taxon>
        <taxon>Craniata</taxon>
        <taxon>Vertebrata</taxon>
        <taxon>Euteleostomi</taxon>
        <taxon>Actinopterygii</taxon>
        <taxon>Neopterygii</taxon>
        <taxon>Teleostei</taxon>
        <taxon>Anguilliformes</taxon>
        <taxon>Anguillidae</taxon>
        <taxon>Anguilla</taxon>
    </lineage>
</organism>
<dbReference type="EMBL" id="GBXM01034971">
    <property type="protein sequence ID" value="JAH73606.1"/>
    <property type="molecule type" value="Transcribed_RNA"/>
</dbReference>
<protein>
    <submittedName>
        <fullName evidence="1">Uncharacterized protein</fullName>
    </submittedName>
</protein>
<sequence length="33" mass="3915">MLLAFLIEWRLLIDLYQNIHANPRAMESIFKPG</sequence>
<dbReference type="AlphaFoldDB" id="A0A0E9V6I2"/>
<reference evidence="1" key="2">
    <citation type="journal article" date="2015" name="Fish Shellfish Immunol.">
        <title>Early steps in the European eel (Anguilla anguilla)-Vibrio vulnificus interaction in the gills: Role of the RtxA13 toxin.</title>
        <authorList>
            <person name="Callol A."/>
            <person name="Pajuelo D."/>
            <person name="Ebbesson L."/>
            <person name="Teles M."/>
            <person name="MacKenzie S."/>
            <person name="Amaro C."/>
        </authorList>
    </citation>
    <scope>NUCLEOTIDE SEQUENCE</scope>
</reference>
<name>A0A0E9V6I2_ANGAN</name>